<dbReference type="HOGENOM" id="CLU_067226_0_0_1"/>
<accession>A0A0D3JMI1</accession>
<dbReference type="PANTHER" id="PTHR13030">
    <property type="entry name" value="NUDIX HYDROLASE"/>
    <property type="match status" value="1"/>
</dbReference>
<dbReference type="STRING" id="2903.R1EP00"/>
<dbReference type="PaxDb" id="2903-EOD24716"/>
<reference evidence="1" key="2">
    <citation type="submission" date="2024-10" db="UniProtKB">
        <authorList>
            <consortium name="EnsemblProtists"/>
        </authorList>
    </citation>
    <scope>IDENTIFICATION</scope>
</reference>
<protein>
    <recommendedName>
        <fullName evidence="3">Nudix hydrolase domain-containing protein</fullName>
    </recommendedName>
</protein>
<evidence type="ECO:0000313" key="1">
    <source>
        <dbReference type="EnsemblProtists" id="EOD24716"/>
    </source>
</evidence>
<organism evidence="1 2">
    <name type="scientific">Emiliania huxleyi (strain CCMP1516)</name>
    <dbReference type="NCBI Taxonomy" id="280463"/>
    <lineage>
        <taxon>Eukaryota</taxon>
        <taxon>Haptista</taxon>
        <taxon>Haptophyta</taxon>
        <taxon>Prymnesiophyceae</taxon>
        <taxon>Isochrysidales</taxon>
        <taxon>Noelaerhabdaceae</taxon>
        <taxon>Emiliania</taxon>
    </lineage>
</organism>
<dbReference type="RefSeq" id="XP_005777145.1">
    <property type="nucleotide sequence ID" value="XM_005777088.1"/>
</dbReference>
<proteinExistence type="predicted"/>
<dbReference type="GeneID" id="17270263"/>
<dbReference type="EnsemblProtists" id="EOD24716">
    <property type="protein sequence ID" value="EOD24716"/>
    <property type="gene ID" value="EMIHUDRAFT_206815"/>
</dbReference>
<dbReference type="Gene3D" id="3.90.79.10">
    <property type="entry name" value="Nucleoside Triphosphate Pyrophosphohydrolase"/>
    <property type="match status" value="1"/>
</dbReference>
<sequence length="354" mass="39163">MRPAFPPPRRSWLTARRTATLDNEYSDDDGIDEISRTDTELDCVRRLARDSERYYSTEHFSLKLDAARKQQGAGVMRALIRRSSRMSMAHVRRSHVDDEHVPWHVPFPGYAPASSGFELAADPRAGSGLNPGGRTGLTGGWDASAVAGANYVVDPIITRFQPGSGQRRLQLLAVLRLDCEEWAIPGATLRASPGGGGWESDKTAMVRGLREQGVDVVDLAEGGTARPVFRGYVDDARNTDDAWIETTVRHYHLADLGQGEIQSPGVKWVDISPQVPIYQPHRAWVHHVADEMLKVPQIERQMRGLSLQFVFRPVPALWSDPETLRLIATSSDHISGSEMSRTVVNTVRIVAADA</sequence>
<name>A0A0D3JMI1_EMIH1</name>
<dbReference type="Proteomes" id="UP000013827">
    <property type="component" value="Unassembled WGS sequence"/>
</dbReference>
<keyword evidence="2" id="KW-1185">Reference proteome</keyword>
<evidence type="ECO:0000313" key="2">
    <source>
        <dbReference type="Proteomes" id="UP000013827"/>
    </source>
</evidence>
<dbReference type="eggNOG" id="KOG4195">
    <property type="taxonomic scope" value="Eukaryota"/>
</dbReference>
<dbReference type="AlphaFoldDB" id="A0A0D3JMI1"/>
<dbReference type="InterPro" id="IPR039989">
    <property type="entry name" value="NUDT9"/>
</dbReference>
<evidence type="ECO:0008006" key="3">
    <source>
        <dbReference type="Google" id="ProtNLM"/>
    </source>
</evidence>
<dbReference type="GO" id="GO:0047631">
    <property type="term" value="F:ADP-ribose diphosphatase activity"/>
    <property type="evidence" value="ECO:0007669"/>
    <property type="project" value="InterPro"/>
</dbReference>
<dbReference type="PANTHER" id="PTHR13030:SF8">
    <property type="entry name" value="ADP-RIBOSE PYROPHOSPHATASE, MITOCHONDRIAL"/>
    <property type="match status" value="1"/>
</dbReference>
<dbReference type="KEGG" id="ehx:EMIHUDRAFT_206815"/>
<reference evidence="2" key="1">
    <citation type="journal article" date="2013" name="Nature">
        <title>Pan genome of the phytoplankton Emiliania underpins its global distribution.</title>
        <authorList>
            <person name="Read B.A."/>
            <person name="Kegel J."/>
            <person name="Klute M.J."/>
            <person name="Kuo A."/>
            <person name="Lefebvre S.C."/>
            <person name="Maumus F."/>
            <person name="Mayer C."/>
            <person name="Miller J."/>
            <person name="Monier A."/>
            <person name="Salamov A."/>
            <person name="Young J."/>
            <person name="Aguilar M."/>
            <person name="Claverie J.M."/>
            <person name="Frickenhaus S."/>
            <person name="Gonzalez K."/>
            <person name="Herman E.K."/>
            <person name="Lin Y.C."/>
            <person name="Napier J."/>
            <person name="Ogata H."/>
            <person name="Sarno A.F."/>
            <person name="Shmutz J."/>
            <person name="Schroeder D."/>
            <person name="de Vargas C."/>
            <person name="Verret F."/>
            <person name="von Dassow P."/>
            <person name="Valentin K."/>
            <person name="Van de Peer Y."/>
            <person name="Wheeler G."/>
            <person name="Dacks J.B."/>
            <person name="Delwiche C.F."/>
            <person name="Dyhrman S.T."/>
            <person name="Glockner G."/>
            <person name="John U."/>
            <person name="Richards T."/>
            <person name="Worden A.Z."/>
            <person name="Zhang X."/>
            <person name="Grigoriev I.V."/>
            <person name="Allen A.E."/>
            <person name="Bidle K."/>
            <person name="Borodovsky M."/>
            <person name="Bowler C."/>
            <person name="Brownlee C."/>
            <person name="Cock J.M."/>
            <person name="Elias M."/>
            <person name="Gladyshev V.N."/>
            <person name="Groth M."/>
            <person name="Guda C."/>
            <person name="Hadaegh A."/>
            <person name="Iglesias-Rodriguez M.D."/>
            <person name="Jenkins J."/>
            <person name="Jones B.M."/>
            <person name="Lawson T."/>
            <person name="Leese F."/>
            <person name="Lindquist E."/>
            <person name="Lobanov A."/>
            <person name="Lomsadze A."/>
            <person name="Malik S.B."/>
            <person name="Marsh M.E."/>
            <person name="Mackinder L."/>
            <person name="Mock T."/>
            <person name="Mueller-Roeber B."/>
            <person name="Pagarete A."/>
            <person name="Parker M."/>
            <person name="Probert I."/>
            <person name="Quesneville H."/>
            <person name="Raines C."/>
            <person name="Rensing S.A."/>
            <person name="Riano-Pachon D.M."/>
            <person name="Richier S."/>
            <person name="Rokitta S."/>
            <person name="Shiraiwa Y."/>
            <person name="Soanes D.M."/>
            <person name="van der Giezen M."/>
            <person name="Wahlund T.M."/>
            <person name="Williams B."/>
            <person name="Wilson W."/>
            <person name="Wolfe G."/>
            <person name="Wurch L.L."/>
        </authorList>
    </citation>
    <scope>NUCLEOTIDE SEQUENCE</scope>
</reference>